<feature type="domain" description="Helicase C-terminal" evidence="15">
    <location>
        <begin position="845"/>
        <end position="1004"/>
    </location>
</feature>
<dbReference type="GO" id="GO:0001732">
    <property type="term" value="P:formation of cytoplasmic translation initiation complex"/>
    <property type="evidence" value="ECO:0007669"/>
    <property type="project" value="UniProtKB-UniRule"/>
</dbReference>
<dbReference type="InterPro" id="IPR014001">
    <property type="entry name" value="Helicase_ATP-bd"/>
</dbReference>
<keyword evidence="2 12" id="KW-0963">Cytoplasm</keyword>
<dbReference type="PANTHER" id="PTHR45629">
    <property type="entry name" value="SNF2/RAD54 FAMILY MEMBER"/>
    <property type="match status" value="1"/>
</dbReference>
<comment type="subunit">
    <text evidence="11">Component of the eukaryotic translation initiation factor 3 (eIF-3) complex. The eIF-3 complex interacts with pix. Interacts with mxt.</text>
</comment>
<keyword evidence="17" id="KW-1185">Reference proteome</keyword>
<reference evidence="16" key="1">
    <citation type="submission" date="2020-05" db="UniProtKB">
        <authorList>
            <consortium name="EnsemblMetazoa"/>
        </authorList>
    </citation>
    <scope>IDENTIFICATION</scope>
    <source>
        <strain evidence="16">SANGQUA</strain>
    </source>
</reference>
<evidence type="ECO:0000256" key="5">
    <source>
        <dbReference type="ARBA" id="ARBA00022776"/>
    </source>
</evidence>
<dbReference type="GO" id="GO:0051301">
    <property type="term" value="P:cell division"/>
    <property type="evidence" value="ECO:0007669"/>
    <property type="project" value="UniProtKB-KW"/>
</dbReference>
<dbReference type="GO" id="GO:0033290">
    <property type="term" value="C:eukaryotic 48S preinitiation complex"/>
    <property type="evidence" value="ECO:0007669"/>
    <property type="project" value="UniProtKB-UniRule"/>
</dbReference>
<evidence type="ECO:0000313" key="16">
    <source>
        <dbReference type="EnsemblMetazoa" id="AQUA001893-PA"/>
    </source>
</evidence>
<dbReference type="Proteomes" id="UP000076407">
    <property type="component" value="Unassembled WGS sequence"/>
</dbReference>
<dbReference type="InterPro" id="IPR019010">
    <property type="entry name" value="eIF3e_N"/>
</dbReference>
<evidence type="ECO:0000256" key="4">
    <source>
        <dbReference type="ARBA" id="ARBA00022618"/>
    </source>
</evidence>
<evidence type="ECO:0000256" key="12">
    <source>
        <dbReference type="HAMAP-Rule" id="MF_03004"/>
    </source>
</evidence>
<comment type="function">
    <text evidence="12">Component of the eukaryotic translation initiation factor 3 (eIF-3) complex, which is involved in protein synthesis of a specialized repertoire of mRNAs and, together with other initiation factors, stimulates binding of mRNA and methionyl-tRNAi to the 40S ribosome. The eIF-3 complex specifically targets and initiates translation of a subset of mRNAs involved in cell proliferation.</text>
</comment>
<dbReference type="AlphaFoldDB" id="A0A182WWI5"/>
<dbReference type="PROSITE" id="PS51194">
    <property type="entry name" value="HELICASE_CTER"/>
    <property type="match status" value="1"/>
</dbReference>
<evidence type="ECO:0000256" key="1">
    <source>
        <dbReference type="ARBA" id="ARBA00011467"/>
    </source>
</evidence>
<dbReference type="GO" id="GO:0071540">
    <property type="term" value="C:eukaryotic translation initiation factor 3 complex, eIF3e"/>
    <property type="evidence" value="ECO:0007669"/>
    <property type="project" value="UniProtKB-UniRule"/>
</dbReference>
<dbReference type="Gene3D" id="3.40.50.10810">
    <property type="entry name" value="Tandem AAA-ATPase domain"/>
    <property type="match status" value="1"/>
</dbReference>
<dbReference type="SMART" id="SM00088">
    <property type="entry name" value="PINT"/>
    <property type="match status" value="1"/>
</dbReference>
<dbReference type="GO" id="GO:0015616">
    <property type="term" value="F:DNA translocase activity"/>
    <property type="evidence" value="ECO:0007669"/>
    <property type="project" value="TreeGrafter"/>
</dbReference>
<dbReference type="InterPro" id="IPR038718">
    <property type="entry name" value="SNF2-like_sf"/>
</dbReference>
<dbReference type="GO" id="GO:0003743">
    <property type="term" value="F:translation initiation factor activity"/>
    <property type="evidence" value="ECO:0007669"/>
    <property type="project" value="UniProtKB-UniRule"/>
</dbReference>
<feature type="domain" description="PCI" evidence="13">
    <location>
        <begin position="250"/>
        <end position="423"/>
    </location>
</feature>
<comment type="subcellular location">
    <subcellularLocation>
        <location evidence="12">Cytoplasm</location>
    </subcellularLocation>
</comment>
<dbReference type="Gene3D" id="3.40.50.300">
    <property type="entry name" value="P-loop containing nucleotide triphosphate hydrolases"/>
    <property type="match status" value="1"/>
</dbReference>
<evidence type="ECO:0000256" key="8">
    <source>
        <dbReference type="ARBA" id="ARBA00023254"/>
    </source>
</evidence>
<feature type="domain" description="Helicase ATP-binding" evidence="14">
    <location>
        <begin position="526"/>
        <end position="692"/>
    </location>
</feature>
<dbReference type="Gene3D" id="1.20.120.850">
    <property type="entry name" value="SWI2/SNF2 ATPases, N-terminal domain"/>
    <property type="match status" value="1"/>
</dbReference>
<name>A0A182WWI5_ANOQN</name>
<dbReference type="SMART" id="SM01186">
    <property type="entry name" value="eIF3_N"/>
    <property type="match status" value="1"/>
</dbReference>
<dbReference type="Pfam" id="PF09440">
    <property type="entry name" value="eIF3_N"/>
    <property type="match status" value="1"/>
</dbReference>
<dbReference type="SUPFAM" id="SSF46785">
    <property type="entry name" value="Winged helix' DNA-binding domain"/>
    <property type="match status" value="1"/>
</dbReference>
<sequence length="1128" mass="127866">RTCRAICPHVVLVRSFSVNFSGKSVQFQPKSITMAKFDLTAKNCQYLDRHLTFPLLEFLLQKKVFDQTSLLKFILETVSKTNMVDYKHDIRERLAMDKVHPDELAQGRANVLATLKELQAEVAPLMKCMEELKNPDSTKDSKSVIHALQQTLDYDIILSAQKLAKYLYECGNYNDSLSYLYVCMLVMEPNDKNYLGVLWGKLAVEILTLNWQTALEDLTRLRDFIENYNFSPIQVLQQRAWLIHWSVLVFFNHGKGRDLIIDMFLYKPQYLNAIQTMCPHILRYLATAVIINRGRRNALKDLIKVIQQESYTYRDPITEFLEHLYVNFDFEGARKKLHECQTVIVNDFFIIGCLTEFVENARLMIFETFCRIHQCITIGMLADKLNMKPDEAECWIVNLIRNARLDAKIDSKLGHVVMVWGKISTRKHKTWEGDGTLEVSGRSAVLKDEAGKVITTASGLKIDEVTEGIQLVVGSKEVEVLEKCNENQQPRLENSSTVVPLCVTRHLRPHQREGVAFLYECVTGLRMLEPAGCGAILADEMGLGKTLQCIALMYTLLKTGPYGKPLAKRVLIVTPSSLVDNWDREITKWLRSERIFTFIVGPNNKLKRYAQSPHIPILIISYEMLAKQIGELETVKFDLMFCDEGHRLKNSNVKAFGVLNRLECRRRVLLTGTPIQNDLQEFFSLINFVNPGAIGTYQDFKARYETPIVVSQRPGVLPQSIELGIERLNELNAITGRFVLRRTQEVINRYLPDKHEVVVFCHPSALQTQLTRTALSFYDSGKGADNAVSPLQLITILKKICNHPSLVSVQGKGDPESLVHLLAEQLPPWQRMGPTDSAKLGIVEALLEAMLAMQEKIVIVSYYSKTLDMIGGLCDHYNYKYCRLDGSTAGPDRSRIVAAFNNPANDSFILLLSAKAGGAGLNLIGASRLVLYDNDWNPANDLQAMSRVWRDGQRKPVFIYRLLTAYSIEERIFQRQISKTSLSGTVVDQRQNLSNLKLSEEELKDLFSIVDPNAESDCLTHSLLECPCAGIGNAPDRVTELPELCDPLDDLTNDTNEPISRFQLRPTVGGGGKHGKLGKKKHALKMQELMRWEHHRSPVSERVLEQLGLARSADEIVFLFRNIVSAPK</sequence>
<dbReference type="GO" id="GO:0016282">
    <property type="term" value="C:eukaryotic 43S preinitiation complex"/>
    <property type="evidence" value="ECO:0007669"/>
    <property type="project" value="UniProtKB-UniRule"/>
</dbReference>
<evidence type="ECO:0000259" key="13">
    <source>
        <dbReference type="PROSITE" id="PS50250"/>
    </source>
</evidence>
<dbReference type="Pfam" id="PF00271">
    <property type="entry name" value="Helicase_C"/>
    <property type="match status" value="1"/>
</dbReference>
<dbReference type="InterPro" id="IPR000717">
    <property type="entry name" value="PCI_dom"/>
</dbReference>
<dbReference type="VEuPathDB" id="VectorBase:AQUA017875"/>
<dbReference type="InterPro" id="IPR016650">
    <property type="entry name" value="eIF3e"/>
</dbReference>
<dbReference type="InterPro" id="IPR049730">
    <property type="entry name" value="SNF2/RAD54-like_C"/>
</dbReference>
<keyword evidence="6" id="KW-0378">Hydrolase</keyword>
<dbReference type="InterPro" id="IPR001650">
    <property type="entry name" value="Helicase_C-like"/>
</dbReference>
<dbReference type="InterPro" id="IPR000330">
    <property type="entry name" value="SNF2_N"/>
</dbReference>
<keyword evidence="3 12" id="KW-0396">Initiation factor</keyword>
<dbReference type="InterPro" id="IPR027417">
    <property type="entry name" value="P-loop_NTPase"/>
</dbReference>
<dbReference type="EnsemblMetazoa" id="AQUA001893-RA">
    <property type="protein sequence ID" value="AQUA001893-PA"/>
    <property type="gene ID" value="AQUA001893"/>
</dbReference>
<evidence type="ECO:0000256" key="7">
    <source>
        <dbReference type="ARBA" id="ARBA00022917"/>
    </source>
</evidence>
<dbReference type="SMART" id="SM00490">
    <property type="entry name" value="HELICc"/>
    <property type="match status" value="1"/>
</dbReference>
<evidence type="ECO:0000256" key="11">
    <source>
        <dbReference type="ARBA" id="ARBA00047068"/>
    </source>
</evidence>
<dbReference type="Pfam" id="PF00176">
    <property type="entry name" value="SNF2-rel_dom"/>
    <property type="match status" value="1"/>
</dbReference>
<evidence type="ECO:0000256" key="6">
    <source>
        <dbReference type="ARBA" id="ARBA00022801"/>
    </source>
</evidence>
<evidence type="ECO:0000256" key="9">
    <source>
        <dbReference type="ARBA" id="ARBA00023306"/>
    </source>
</evidence>
<evidence type="ECO:0000256" key="2">
    <source>
        <dbReference type="ARBA" id="ARBA00022490"/>
    </source>
</evidence>
<dbReference type="InterPro" id="IPR036390">
    <property type="entry name" value="WH_DNA-bd_sf"/>
</dbReference>
<dbReference type="PROSITE" id="PS51192">
    <property type="entry name" value="HELICASE_ATP_BIND_1"/>
    <property type="match status" value="1"/>
</dbReference>
<dbReference type="STRING" id="34691.A0A182WWI5"/>
<evidence type="ECO:0000256" key="10">
    <source>
        <dbReference type="ARBA" id="ARBA00024776"/>
    </source>
</evidence>
<accession>A0A182WWI5</accession>
<keyword evidence="9" id="KW-0131">Cell cycle</keyword>
<keyword evidence="8" id="KW-0469">Meiosis</keyword>
<evidence type="ECO:0000313" key="17">
    <source>
        <dbReference type="Proteomes" id="UP000076407"/>
    </source>
</evidence>
<comment type="similarity">
    <text evidence="12">Belongs to the eIF-3 subunit E family.</text>
</comment>
<dbReference type="HAMAP" id="MF_03004">
    <property type="entry name" value="eIF3e"/>
    <property type="match status" value="1"/>
</dbReference>
<keyword evidence="5" id="KW-0498">Mitosis</keyword>
<dbReference type="FunFam" id="3.40.50.10810:FF:000020">
    <property type="entry name" value="DNA repair and recombination protein RAD54B"/>
    <property type="match status" value="1"/>
</dbReference>
<dbReference type="SUPFAM" id="SSF52540">
    <property type="entry name" value="P-loop containing nucleoside triphosphate hydrolases"/>
    <property type="match status" value="2"/>
</dbReference>
<comment type="function">
    <text evidence="10">Involved in mitotic DNA repair and meiotic recombination. Functions in the recombinational DNA repair pathway. Essential for interhomolog gene conversion (GC), but may have a less important role in intersister GC than spn-A/Rad51. In the presence of DNA, spn-A/Rad51 enhances the ATPase activity of okr/Rad54.</text>
</comment>
<keyword evidence="7 12" id="KW-0648">Protein biosynthesis</keyword>
<dbReference type="PROSITE" id="PS50250">
    <property type="entry name" value="PCI"/>
    <property type="match status" value="1"/>
</dbReference>
<dbReference type="CDD" id="cd21378">
    <property type="entry name" value="eIF3E"/>
    <property type="match status" value="1"/>
</dbReference>
<dbReference type="GO" id="GO:0000724">
    <property type="term" value="P:double-strand break repair via homologous recombination"/>
    <property type="evidence" value="ECO:0007669"/>
    <property type="project" value="TreeGrafter"/>
</dbReference>
<dbReference type="CDD" id="cd18793">
    <property type="entry name" value="SF2_C_SNF"/>
    <property type="match status" value="1"/>
</dbReference>
<dbReference type="VEuPathDB" id="VectorBase:AQUA017876"/>
<dbReference type="GO" id="GO:0007131">
    <property type="term" value="P:reciprocal meiotic recombination"/>
    <property type="evidence" value="ECO:0007669"/>
    <property type="project" value="TreeGrafter"/>
</dbReference>
<dbReference type="GO" id="GO:0016787">
    <property type="term" value="F:hydrolase activity"/>
    <property type="evidence" value="ECO:0007669"/>
    <property type="project" value="UniProtKB-KW"/>
</dbReference>
<dbReference type="PANTHER" id="PTHR45629:SF7">
    <property type="entry name" value="DNA EXCISION REPAIR PROTEIN ERCC-6-RELATED"/>
    <property type="match status" value="1"/>
</dbReference>
<organism evidence="16 17">
    <name type="scientific">Anopheles quadriannulatus</name>
    <name type="common">Mosquito</name>
    <dbReference type="NCBI Taxonomy" id="34691"/>
    <lineage>
        <taxon>Eukaryota</taxon>
        <taxon>Metazoa</taxon>
        <taxon>Ecdysozoa</taxon>
        <taxon>Arthropoda</taxon>
        <taxon>Hexapoda</taxon>
        <taxon>Insecta</taxon>
        <taxon>Pterygota</taxon>
        <taxon>Neoptera</taxon>
        <taxon>Endopterygota</taxon>
        <taxon>Diptera</taxon>
        <taxon>Nematocera</taxon>
        <taxon>Culicoidea</taxon>
        <taxon>Culicidae</taxon>
        <taxon>Anophelinae</taxon>
        <taxon>Anopheles</taxon>
    </lineage>
</organism>
<dbReference type="InterPro" id="IPR050496">
    <property type="entry name" value="SNF2_RAD54_helicase_repair"/>
</dbReference>
<dbReference type="CDD" id="cd18004">
    <property type="entry name" value="DEXHc_RAD54"/>
    <property type="match status" value="1"/>
</dbReference>
<dbReference type="SMART" id="SM00487">
    <property type="entry name" value="DEXDc"/>
    <property type="match status" value="1"/>
</dbReference>
<proteinExistence type="inferred from homology"/>
<evidence type="ECO:0000256" key="3">
    <source>
        <dbReference type="ARBA" id="ARBA00022540"/>
    </source>
</evidence>
<evidence type="ECO:0000259" key="14">
    <source>
        <dbReference type="PROSITE" id="PS51192"/>
    </source>
</evidence>
<dbReference type="Pfam" id="PF01399">
    <property type="entry name" value="PCI"/>
    <property type="match status" value="1"/>
</dbReference>
<keyword evidence="4" id="KW-0132">Cell division</keyword>
<evidence type="ECO:0000259" key="15">
    <source>
        <dbReference type="PROSITE" id="PS51194"/>
    </source>
</evidence>
<protein>
    <recommendedName>
        <fullName evidence="12">Eukaryotic translation initiation factor 3 subunit E</fullName>
        <shortName evidence="12">eIF3e</shortName>
    </recommendedName>
    <alternativeName>
        <fullName evidence="12">Eukaryotic translation initiation factor 3 subunit 6</fullName>
    </alternativeName>
</protein>
<dbReference type="GO" id="GO:0005524">
    <property type="term" value="F:ATP binding"/>
    <property type="evidence" value="ECO:0007669"/>
    <property type="project" value="InterPro"/>
</dbReference>
<dbReference type="GO" id="GO:0005634">
    <property type="term" value="C:nucleus"/>
    <property type="evidence" value="ECO:0007669"/>
    <property type="project" value="TreeGrafter"/>
</dbReference>
<comment type="subunit">
    <text evidence="1">Interacts (via N-terminus) with spn-A/Rad51.</text>
</comment>